<dbReference type="AlphaFoldDB" id="A0A1P8UIK0"/>
<evidence type="ECO:0000313" key="2">
    <source>
        <dbReference type="EMBL" id="APZ43591.1"/>
    </source>
</evidence>
<dbReference type="RefSeq" id="WP_076837231.1">
    <property type="nucleotide sequence ID" value="NZ_CP019434.1"/>
</dbReference>
<name>A0A1P8UIK0_9GAMM</name>
<protein>
    <submittedName>
        <fullName evidence="2">TIGR02099 family protein</fullName>
    </submittedName>
</protein>
<dbReference type="PANTHER" id="PTHR38690:SF1">
    <property type="entry name" value="PROTEASE"/>
    <property type="match status" value="1"/>
</dbReference>
<dbReference type="InterPro" id="IPR011836">
    <property type="entry name" value="YhdP"/>
</dbReference>
<dbReference type="Proteomes" id="UP000243807">
    <property type="component" value="Chromosome"/>
</dbReference>
<dbReference type="Pfam" id="PF13116">
    <property type="entry name" value="YhdP"/>
    <property type="match status" value="1"/>
</dbReference>
<accession>A0A1P8UIK0</accession>
<dbReference type="EMBL" id="CP019434">
    <property type="protein sequence ID" value="APZ43591.1"/>
    <property type="molecule type" value="Genomic_DNA"/>
</dbReference>
<gene>
    <name evidence="2" type="ORF">BW247_11240</name>
</gene>
<reference evidence="2 3" key="1">
    <citation type="submission" date="2017-01" db="EMBL/GenBank/DDBJ databases">
        <title>Draft sequence of Acidihalobacter ferrooxidans strain DSM 14175 (strain V8).</title>
        <authorList>
            <person name="Khaleque H.N."/>
            <person name="Ramsay J.P."/>
            <person name="Murphy R.J.T."/>
            <person name="Kaksonen A.H."/>
            <person name="Boxall N.J."/>
            <person name="Watkin E.L.J."/>
        </authorList>
    </citation>
    <scope>NUCLEOTIDE SEQUENCE [LARGE SCALE GENOMIC DNA]</scope>
    <source>
        <strain evidence="2 3">V8</strain>
    </source>
</reference>
<evidence type="ECO:0000313" key="3">
    <source>
        <dbReference type="Proteomes" id="UP000243807"/>
    </source>
</evidence>
<dbReference type="PANTHER" id="PTHR38690">
    <property type="entry name" value="PROTEASE-RELATED"/>
    <property type="match status" value="1"/>
</dbReference>
<dbReference type="NCBIfam" id="TIGR02099">
    <property type="entry name" value="YhdP family protein"/>
    <property type="match status" value="1"/>
</dbReference>
<keyword evidence="3" id="KW-1185">Reference proteome</keyword>
<feature type="domain" description="YhdP central" evidence="1">
    <location>
        <begin position="17"/>
        <end position="1149"/>
    </location>
</feature>
<evidence type="ECO:0000259" key="1">
    <source>
        <dbReference type="Pfam" id="PF13116"/>
    </source>
</evidence>
<proteinExistence type="predicted"/>
<sequence length="1173" mass="125254">MSLSGLPPIAPGGADSGAAAGWLTGVTFEVSEASVSFQDARSGRIYRISHVRLAMRLGPGGNLTFAGGARLPPGVGRRVQVAAQVHGLTSPGGRWGGRVYVELAAGRLNATPLRDVLTTLPQMRGVVNTQLWSTWKDGRLDRLVGHVSISQFDFVTLQKATRSPPPALRHLSGDFALTRVGDGWQLAAKHLRAGDAVGAWPESAFSLAEQNTAAGRRLYGWAEFLRIQDMVPFLTTPEWLPAKWRARLHALRPRGDITALRFDATLPANGPPRLRASARLHGVGMRAQGAIPGVEGLSGDVHVTPKGGVLMLDSTALRLDVPSLFRTPPPAAAVRGRVAWTAASDGLAVHAGGVSVSNADAAVTGQFGLWLPRSGPPYLNLLLRMSRGNVVATRDYLPDRLLHPDLAHWLKTALVGGRVTRASLVLRGDPLRFPFRQHEGVFEARLQVRNGTLDYFPNWPKLTHLQGEVVFNGASLHAVATGGRLLHTRIDKARIAIADMERARLEISASGAGPAADVLSYLAHTPLGDGRQTLFDEMRAGGQDRLNVQVMLPLHEPTLKNWRLDGTAQVSDGAFALPAYGFALRNINGSVSFTQRSLSASGITADYLGQAVRLGASTRADGLSILTLDGRYSVAGLLGKTSPITRFAHGAANLKLALTLPMTSQAIRQNGVDVILSTDLRDVAVNLPAPLGKPAGKSRNFLLRFPVDRAQAPVEVRYGDALKALLRIGGRGVCHYLAAADIRYARGAPTLPAQGITLEARLPELDVGAWWALRAAAKAVAPRDTAQICPDSMRALLTRLRRVSLDVAQVRAFGRNFQAVKVDARRRGGLWRATVASKAVQGVLKIPVALRGGMPLRFDLSHLRLLPAQMTVTKAATGLPRLNPAELPALSGKIAQVDVDGRHLNNVTLVTTPLSDGLQIHQLRIAEPALQARISGDWRQVEAQDFTQMQIEWKTSDAGKTLGLLKFPGLLKGGTGKGVATLNWNGAPYAPALRTLTGQATIALKAGRVEEVNPGAARLLGLFNLSQLPRHLSSGFGSLFKKGFGFNTMNGDFHLRQGNAYTQNFAIDGASALIRVKGHIGLATQNFDVNVGVVPQIDSALPIAGTVLGGPAVGAVVYLLDRVLGIGKQLNKAAELKYHVGGSWSAPVIKLENVPHNAGGPNRHGASDNLYFN</sequence>
<dbReference type="STRING" id="1765967.BW247_11240"/>
<dbReference type="KEGG" id="afy:BW247_11240"/>
<organism evidence="2 3">
    <name type="scientific">Acidihalobacter ferrooxydans</name>
    <dbReference type="NCBI Taxonomy" id="1765967"/>
    <lineage>
        <taxon>Bacteria</taxon>
        <taxon>Pseudomonadati</taxon>
        <taxon>Pseudomonadota</taxon>
        <taxon>Gammaproteobacteria</taxon>
        <taxon>Chromatiales</taxon>
        <taxon>Ectothiorhodospiraceae</taxon>
        <taxon>Acidihalobacter</taxon>
    </lineage>
</organism>
<dbReference type="InterPro" id="IPR025263">
    <property type="entry name" value="YhdP_central"/>
</dbReference>